<dbReference type="PANTHER" id="PTHR21716:SF68">
    <property type="entry name" value="TRANSPORT PROTEIN YTVI-RELATED"/>
    <property type="match status" value="1"/>
</dbReference>
<accession>A0A6N2T702</accession>
<feature type="transmembrane region" description="Helical" evidence="6">
    <location>
        <begin position="159"/>
        <end position="186"/>
    </location>
</feature>
<comment type="similarity">
    <text evidence="2">Belongs to the autoinducer-2 exporter (AI-2E) (TC 2.A.86) family.</text>
</comment>
<reference evidence="7" key="1">
    <citation type="submission" date="2019-11" db="EMBL/GenBank/DDBJ databases">
        <authorList>
            <person name="Feng L."/>
        </authorList>
    </citation>
    <scope>NUCLEOTIDE SEQUENCE</scope>
    <source>
        <strain evidence="7">BgluceraseaLFYP119</strain>
    </source>
</reference>
<feature type="transmembrane region" description="Helical" evidence="6">
    <location>
        <begin position="249"/>
        <end position="278"/>
    </location>
</feature>
<gene>
    <name evidence="7" type="ORF">BGLFYP119_01407</name>
</gene>
<keyword evidence="4 6" id="KW-1133">Transmembrane helix</keyword>
<keyword evidence="3 6" id="KW-0812">Transmembrane</keyword>
<dbReference type="NCBIfam" id="TIGR02872">
    <property type="entry name" value="spore_ytvI"/>
    <property type="match status" value="1"/>
</dbReference>
<evidence type="ECO:0000256" key="3">
    <source>
        <dbReference type="ARBA" id="ARBA00022692"/>
    </source>
</evidence>
<dbReference type="InterPro" id="IPR014227">
    <property type="entry name" value="YtvI-like"/>
</dbReference>
<dbReference type="PROSITE" id="PS51257">
    <property type="entry name" value="PROKAR_LIPOPROTEIN"/>
    <property type="match status" value="1"/>
</dbReference>
<evidence type="ECO:0000256" key="5">
    <source>
        <dbReference type="ARBA" id="ARBA00023136"/>
    </source>
</evidence>
<dbReference type="RefSeq" id="WP_156353749.1">
    <property type="nucleotide sequence ID" value="NZ_CACRST010000013.1"/>
</dbReference>
<evidence type="ECO:0000256" key="4">
    <source>
        <dbReference type="ARBA" id="ARBA00022989"/>
    </source>
</evidence>
<dbReference type="EMBL" id="CACRST010000013">
    <property type="protein sequence ID" value="VYS99880.1"/>
    <property type="molecule type" value="Genomic_DNA"/>
</dbReference>
<evidence type="ECO:0000256" key="1">
    <source>
        <dbReference type="ARBA" id="ARBA00004141"/>
    </source>
</evidence>
<feature type="transmembrane region" description="Helical" evidence="6">
    <location>
        <begin position="323"/>
        <end position="348"/>
    </location>
</feature>
<feature type="transmembrane region" description="Helical" evidence="6">
    <location>
        <begin position="65"/>
        <end position="87"/>
    </location>
</feature>
<organism evidence="7">
    <name type="scientific">Blautia glucerasea</name>
    <dbReference type="NCBI Taxonomy" id="536633"/>
    <lineage>
        <taxon>Bacteria</taxon>
        <taxon>Bacillati</taxon>
        <taxon>Bacillota</taxon>
        <taxon>Clostridia</taxon>
        <taxon>Lachnospirales</taxon>
        <taxon>Lachnospiraceae</taxon>
        <taxon>Blautia</taxon>
    </lineage>
</organism>
<dbReference type="Pfam" id="PF01594">
    <property type="entry name" value="AI-2E_transport"/>
    <property type="match status" value="1"/>
</dbReference>
<feature type="transmembrane region" description="Helical" evidence="6">
    <location>
        <begin position="12"/>
        <end position="29"/>
    </location>
</feature>
<comment type="subcellular location">
    <subcellularLocation>
        <location evidence="1">Membrane</location>
        <topology evidence="1">Multi-pass membrane protein</topology>
    </subcellularLocation>
</comment>
<proteinExistence type="inferred from homology"/>
<sequence>MENKVERKKKFIINVAFYALIAILVWIGCKYLVSPMMPFIIAFLVAAVIQIPIRKFKVEKKQKKILSIAFCIIFYGLLFLLATWLGLKLLDGVEGLIRKVPYFYNSTVVPVIESISDYLEESLATVHPSVAKTIENSFEEMVNNLGSYVSSFSMKVLQILSGGISGIPGFVIKLVITVVATFFFVGDYDGITSFFKKLLSPKQLALVEKGQSYVKNVLFIYIRSYSFLFLLTFAELCAGMFLLGMPYPALLALCIAVFDILPVLGTGGVLLPWAAILFFIEEHGLAIGLLVLYLVILVVRNMVEPRIVGKQIGLHPLATLAALFLGLKLFGLVGLVAFPVALTVLVNFSREELMDKL</sequence>
<dbReference type="InterPro" id="IPR002549">
    <property type="entry name" value="AI-2E-like"/>
</dbReference>
<dbReference type="PANTHER" id="PTHR21716">
    <property type="entry name" value="TRANSMEMBRANE PROTEIN"/>
    <property type="match status" value="1"/>
</dbReference>
<feature type="transmembrane region" description="Helical" evidence="6">
    <location>
        <begin position="35"/>
        <end position="53"/>
    </location>
</feature>
<feature type="transmembrane region" description="Helical" evidence="6">
    <location>
        <begin position="285"/>
        <end position="303"/>
    </location>
</feature>
<evidence type="ECO:0000256" key="6">
    <source>
        <dbReference type="SAM" id="Phobius"/>
    </source>
</evidence>
<dbReference type="GO" id="GO:0016020">
    <property type="term" value="C:membrane"/>
    <property type="evidence" value="ECO:0007669"/>
    <property type="project" value="UniProtKB-SubCell"/>
</dbReference>
<evidence type="ECO:0000313" key="7">
    <source>
        <dbReference type="EMBL" id="VYS99880.1"/>
    </source>
</evidence>
<evidence type="ECO:0008006" key="8">
    <source>
        <dbReference type="Google" id="ProtNLM"/>
    </source>
</evidence>
<dbReference type="AlphaFoldDB" id="A0A6N2T702"/>
<feature type="transmembrane region" description="Helical" evidence="6">
    <location>
        <begin position="225"/>
        <end position="243"/>
    </location>
</feature>
<dbReference type="GO" id="GO:0055085">
    <property type="term" value="P:transmembrane transport"/>
    <property type="evidence" value="ECO:0007669"/>
    <property type="project" value="TreeGrafter"/>
</dbReference>
<name>A0A6N2T702_9FIRM</name>
<keyword evidence="5 6" id="KW-0472">Membrane</keyword>
<protein>
    <recommendedName>
        <fullName evidence="8">Pheromone autoinducer 2 transporter</fullName>
    </recommendedName>
</protein>
<evidence type="ECO:0000256" key="2">
    <source>
        <dbReference type="ARBA" id="ARBA00009773"/>
    </source>
</evidence>